<accession>A0ACC3D8Y4</accession>
<gene>
    <name evidence="1" type="ORF">LTS18_014832</name>
</gene>
<comment type="caution">
    <text evidence="1">The sequence shown here is derived from an EMBL/GenBank/DDBJ whole genome shotgun (WGS) entry which is preliminary data.</text>
</comment>
<organism evidence="1 2">
    <name type="scientific">Coniosporium uncinatum</name>
    <dbReference type="NCBI Taxonomy" id="93489"/>
    <lineage>
        <taxon>Eukaryota</taxon>
        <taxon>Fungi</taxon>
        <taxon>Dikarya</taxon>
        <taxon>Ascomycota</taxon>
        <taxon>Pezizomycotina</taxon>
        <taxon>Dothideomycetes</taxon>
        <taxon>Dothideomycetes incertae sedis</taxon>
        <taxon>Coniosporium</taxon>
    </lineage>
</organism>
<evidence type="ECO:0000313" key="2">
    <source>
        <dbReference type="Proteomes" id="UP001186974"/>
    </source>
</evidence>
<evidence type="ECO:0000313" key="1">
    <source>
        <dbReference type="EMBL" id="KAK3063524.1"/>
    </source>
</evidence>
<sequence length="431" mass="47856">LRETKKDLKKVLSRAASLKKAVDDADVHYGQWKNSVLQRQNPDDAEVDQMLTIWVQQAEQGSVRWKPLHGKDGDDSDDQVLKLRQTVIGLRGLARELLSRTRSRRYIDGILSLQKSSLASGEHAVCDKSDCSRNATCVLSSCGHVSCRPCLNNRGHDSCVADGCKATVKDFHVDAQDDLGTDDDTVADESFGKRFDMILDLLEGLPKADQAIIFVQDLNIMTLISQALDTRAISHHAINGGPQSAKAIEDFQHNTSPSTRKRVLLLNVSDASAAGLNLTNANHVVFVSPLLAESQYKYESAMVQAIGRCRRYGQEKVVRVYRFVGVKTVDVNVLEQRERRGVPVLEVGHPDVGQGKVSEDVDSSVESSAVEKKKEKKKKKRDKTKLVRRGDGYLALVPLSTLTDEERSQHWESTMEFSANFRVEDEEDGDG</sequence>
<dbReference type="Proteomes" id="UP001186974">
    <property type="component" value="Unassembled WGS sequence"/>
</dbReference>
<keyword evidence="2" id="KW-1185">Reference proteome</keyword>
<proteinExistence type="predicted"/>
<dbReference type="EMBL" id="JAWDJW010006816">
    <property type="protein sequence ID" value="KAK3063524.1"/>
    <property type="molecule type" value="Genomic_DNA"/>
</dbReference>
<protein>
    <submittedName>
        <fullName evidence="1">Uncharacterized protein</fullName>
    </submittedName>
</protein>
<feature type="non-terminal residue" evidence="1">
    <location>
        <position position="1"/>
    </location>
</feature>
<reference evidence="1" key="1">
    <citation type="submission" date="2024-09" db="EMBL/GenBank/DDBJ databases">
        <title>Black Yeasts Isolated from many extreme environments.</title>
        <authorList>
            <person name="Coleine C."/>
            <person name="Stajich J.E."/>
            <person name="Selbmann L."/>
        </authorList>
    </citation>
    <scope>NUCLEOTIDE SEQUENCE</scope>
    <source>
        <strain evidence="1">CCFEE 5737</strain>
    </source>
</reference>
<name>A0ACC3D8Y4_9PEZI</name>